<dbReference type="Proteomes" id="UP000887565">
    <property type="component" value="Unplaced"/>
</dbReference>
<accession>A0A915HYC1</accession>
<evidence type="ECO:0000313" key="1">
    <source>
        <dbReference type="Proteomes" id="UP000887565"/>
    </source>
</evidence>
<organism evidence="1 2">
    <name type="scientific">Romanomermis culicivorax</name>
    <name type="common">Nematode worm</name>
    <dbReference type="NCBI Taxonomy" id="13658"/>
    <lineage>
        <taxon>Eukaryota</taxon>
        <taxon>Metazoa</taxon>
        <taxon>Ecdysozoa</taxon>
        <taxon>Nematoda</taxon>
        <taxon>Enoplea</taxon>
        <taxon>Dorylaimia</taxon>
        <taxon>Mermithida</taxon>
        <taxon>Mermithoidea</taxon>
        <taxon>Mermithidae</taxon>
        <taxon>Romanomermis</taxon>
    </lineage>
</organism>
<dbReference type="WBParaSite" id="nRc.2.0.1.t06835-RA">
    <property type="protein sequence ID" value="nRc.2.0.1.t06835-RA"/>
    <property type="gene ID" value="nRc.2.0.1.g06835"/>
</dbReference>
<proteinExistence type="predicted"/>
<evidence type="ECO:0000313" key="2">
    <source>
        <dbReference type="WBParaSite" id="nRc.2.0.1.t06835-RA"/>
    </source>
</evidence>
<protein>
    <submittedName>
        <fullName evidence="2">Uncharacterized protein</fullName>
    </submittedName>
</protein>
<reference evidence="2" key="1">
    <citation type="submission" date="2022-11" db="UniProtKB">
        <authorList>
            <consortium name="WormBaseParasite"/>
        </authorList>
    </citation>
    <scope>IDENTIFICATION</scope>
</reference>
<keyword evidence="1" id="KW-1185">Reference proteome</keyword>
<dbReference type="AlphaFoldDB" id="A0A915HYC1"/>
<name>A0A915HYC1_ROMCU</name>
<sequence>MGNSGERCVTKTPLILSDVVPSVIVIPNPLAPFLTFTRLGKLLLLVADFAIGWDCNGDFRGGESSIYKYVSLVYGPI</sequence>